<gene>
    <name evidence="2" type="ORF">F8R14_09320</name>
</gene>
<dbReference type="EMBL" id="WBKH01000010">
    <property type="protein sequence ID" value="KAB1477186.1"/>
    <property type="molecule type" value="Genomic_DNA"/>
</dbReference>
<keyword evidence="1" id="KW-0812">Transmembrane</keyword>
<proteinExistence type="predicted"/>
<name>A0A833FGT2_9FIRM</name>
<evidence type="ECO:0000313" key="2">
    <source>
        <dbReference type="EMBL" id="KAB1477186.1"/>
    </source>
</evidence>
<dbReference type="AlphaFoldDB" id="A0A833FGT2"/>
<protein>
    <submittedName>
        <fullName evidence="2">Uncharacterized protein</fullName>
    </submittedName>
</protein>
<sequence length="67" mass="7661">MMTGLLIKSFALGMAFMAAVLVAYWYVCLRPEPEQYDETPNFEPYATPKAHAYDWAKDTRHGAFKAK</sequence>
<keyword evidence="1" id="KW-0472">Membrane</keyword>
<dbReference type="Proteomes" id="UP000434554">
    <property type="component" value="Unassembled WGS sequence"/>
</dbReference>
<comment type="caution">
    <text evidence="2">The sequence shown here is derived from an EMBL/GenBank/DDBJ whole genome shotgun (WGS) entry which is preliminary data.</text>
</comment>
<keyword evidence="1" id="KW-1133">Transmembrane helix</keyword>
<evidence type="ECO:0000256" key="1">
    <source>
        <dbReference type="SAM" id="Phobius"/>
    </source>
</evidence>
<evidence type="ECO:0000313" key="3">
    <source>
        <dbReference type="Proteomes" id="UP000434554"/>
    </source>
</evidence>
<organism evidence="2 3">
    <name type="scientific">Veillonella seminalis</name>
    <dbReference type="NCBI Taxonomy" id="1502943"/>
    <lineage>
        <taxon>Bacteria</taxon>
        <taxon>Bacillati</taxon>
        <taxon>Bacillota</taxon>
        <taxon>Negativicutes</taxon>
        <taxon>Veillonellales</taxon>
        <taxon>Veillonellaceae</taxon>
        <taxon>Veillonella</taxon>
    </lineage>
</organism>
<feature type="transmembrane region" description="Helical" evidence="1">
    <location>
        <begin position="6"/>
        <end position="27"/>
    </location>
</feature>
<accession>A0A833FGT2</accession>
<reference evidence="2 3" key="1">
    <citation type="submission" date="2019-09" db="EMBL/GenBank/DDBJ databases">
        <title>Draft genome sequence of 3 type strains from the CCUG.</title>
        <authorList>
            <person name="Pineiro-Iglesias B."/>
            <person name="Tunovic T."/>
            <person name="Unosson C."/>
            <person name="Inganas E."/>
            <person name="Ohlen M."/>
            <person name="Cardew S."/>
            <person name="Jensie-Markopoulos S."/>
            <person name="Salva-Serra F."/>
            <person name="Jaen-Luchoro D."/>
            <person name="Karlsson R."/>
            <person name="Svensson-Stadler L."/>
            <person name="Chun J."/>
            <person name="Moore E."/>
        </authorList>
    </citation>
    <scope>NUCLEOTIDE SEQUENCE [LARGE SCALE GENOMIC DNA]</scope>
    <source>
        <strain evidence="2 3">CCUG 65427</strain>
    </source>
</reference>